<name>A0A9N9J699_9GLOM</name>
<sequence>PEVEPTLRQEKELLEDDKPTEAVEVFQVIVDYGLLEELDVEERNTLYWSSEFEDDKEWDKKMLEIYFQQRRQHEKLVEQLNVEFYSDTTWAYQDEYLNIEGYEVNSEDASMDIDKEYLINSPK</sequence>
<evidence type="ECO:0000313" key="2">
    <source>
        <dbReference type="Proteomes" id="UP000789508"/>
    </source>
</evidence>
<accession>A0A9N9J699</accession>
<organism evidence="1 2">
    <name type="scientific">Ambispora leptoticha</name>
    <dbReference type="NCBI Taxonomy" id="144679"/>
    <lineage>
        <taxon>Eukaryota</taxon>
        <taxon>Fungi</taxon>
        <taxon>Fungi incertae sedis</taxon>
        <taxon>Mucoromycota</taxon>
        <taxon>Glomeromycotina</taxon>
        <taxon>Glomeromycetes</taxon>
        <taxon>Archaeosporales</taxon>
        <taxon>Ambisporaceae</taxon>
        <taxon>Ambispora</taxon>
    </lineage>
</organism>
<dbReference type="AlphaFoldDB" id="A0A9N9J699"/>
<dbReference type="EMBL" id="CAJVPS010048093">
    <property type="protein sequence ID" value="CAG8764039.1"/>
    <property type="molecule type" value="Genomic_DNA"/>
</dbReference>
<gene>
    <name evidence="1" type="ORF">ALEPTO_LOCUS13783</name>
</gene>
<dbReference type="Proteomes" id="UP000789508">
    <property type="component" value="Unassembled WGS sequence"/>
</dbReference>
<proteinExistence type="predicted"/>
<feature type="non-terminal residue" evidence="1">
    <location>
        <position position="1"/>
    </location>
</feature>
<protein>
    <submittedName>
        <fullName evidence="1">12783_t:CDS:1</fullName>
    </submittedName>
</protein>
<dbReference type="OrthoDB" id="2490110at2759"/>
<comment type="caution">
    <text evidence="1">The sequence shown here is derived from an EMBL/GenBank/DDBJ whole genome shotgun (WGS) entry which is preliminary data.</text>
</comment>
<evidence type="ECO:0000313" key="1">
    <source>
        <dbReference type="EMBL" id="CAG8764039.1"/>
    </source>
</evidence>
<keyword evidence="2" id="KW-1185">Reference proteome</keyword>
<reference evidence="1" key="1">
    <citation type="submission" date="2021-06" db="EMBL/GenBank/DDBJ databases">
        <authorList>
            <person name="Kallberg Y."/>
            <person name="Tangrot J."/>
            <person name="Rosling A."/>
        </authorList>
    </citation>
    <scope>NUCLEOTIDE SEQUENCE</scope>
    <source>
        <strain evidence="1">FL130A</strain>
    </source>
</reference>